<dbReference type="GO" id="GO:0004673">
    <property type="term" value="F:protein histidine kinase activity"/>
    <property type="evidence" value="ECO:0007669"/>
    <property type="project" value="UniProtKB-EC"/>
</dbReference>
<dbReference type="Gramene" id="rna-AYBTSS11_LOCUS23588">
    <property type="protein sequence ID" value="CAJ1971587.1"/>
    <property type="gene ID" value="gene-AYBTSS11_LOCUS23588"/>
</dbReference>
<keyword evidence="3 4" id="KW-0597">Phosphoprotein</keyword>
<accession>A0AA86VKE7</accession>
<organism evidence="6 7">
    <name type="scientific">Sphenostylis stenocarpa</name>
    <dbReference type="NCBI Taxonomy" id="92480"/>
    <lineage>
        <taxon>Eukaryota</taxon>
        <taxon>Viridiplantae</taxon>
        <taxon>Streptophyta</taxon>
        <taxon>Embryophyta</taxon>
        <taxon>Tracheophyta</taxon>
        <taxon>Spermatophyta</taxon>
        <taxon>Magnoliopsida</taxon>
        <taxon>eudicotyledons</taxon>
        <taxon>Gunneridae</taxon>
        <taxon>Pentapetalae</taxon>
        <taxon>rosids</taxon>
        <taxon>fabids</taxon>
        <taxon>Fabales</taxon>
        <taxon>Fabaceae</taxon>
        <taxon>Papilionoideae</taxon>
        <taxon>50 kb inversion clade</taxon>
        <taxon>NPAAA clade</taxon>
        <taxon>indigoferoid/millettioid clade</taxon>
        <taxon>Phaseoleae</taxon>
        <taxon>Sphenostylis</taxon>
    </lineage>
</organism>
<dbReference type="AlphaFoldDB" id="A0AA86VKE7"/>
<dbReference type="Pfam" id="PF24896">
    <property type="entry name" value="Receiver_CRE1"/>
    <property type="match status" value="1"/>
</dbReference>
<dbReference type="PANTHER" id="PTHR43719:SF35">
    <property type="entry name" value="HISTIDINE KINASE 2"/>
    <property type="match status" value="1"/>
</dbReference>
<evidence type="ECO:0000256" key="1">
    <source>
        <dbReference type="ARBA" id="ARBA00000085"/>
    </source>
</evidence>
<dbReference type="InterPro" id="IPR001789">
    <property type="entry name" value="Sig_transdc_resp-reg_receiver"/>
</dbReference>
<dbReference type="SUPFAM" id="SSF52172">
    <property type="entry name" value="CheY-like"/>
    <property type="match status" value="1"/>
</dbReference>
<gene>
    <name evidence="6" type="ORF">AYBTSS11_LOCUS23588</name>
</gene>
<dbReference type="Proteomes" id="UP001189624">
    <property type="component" value="Chromosome 8"/>
</dbReference>
<dbReference type="GO" id="GO:0000160">
    <property type="term" value="P:phosphorelay signal transduction system"/>
    <property type="evidence" value="ECO:0007669"/>
    <property type="project" value="InterPro"/>
</dbReference>
<dbReference type="PROSITE" id="PS50110">
    <property type="entry name" value="RESPONSE_REGULATORY"/>
    <property type="match status" value="1"/>
</dbReference>
<evidence type="ECO:0000256" key="4">
    <source>
        <dbReference type="PROSITE-ProRule" id="PRU00169"/>
    </source>
</evidence>
<dbReference type="Gene3D" id="3.40.50.2300">
    <property type="match status" value="1"/>
</dbReference>
<dbReference type="GO" id="GO:0005634">
    <property type="term" value="C:nucleus"/>
    <property type="evidence" value="ECO:0007669"/>
    <property type="project" value="TreeGrafter"/>
</dbReference>
<keyword evidence="7" id="KW-1185">Reference proteome</keyword>
<evidence type="ECO:0000259" key="5">
    <source>
        <dbReference type="PROSITE" id="PS50110"/>
    </source>
</evidence>
<evidence type="ECO:0000256" key="3">
    <source>
        <dbReference type="ARBA" id="ARBA00022553"/>
    </source>
</evidence>
<feature type="modified residue" description="4-aspartylphosphate" evidence="4">
    <location>
        <position position="152"/>
    </location>
</feature>
<dbReference type="InterPro" id="IPR011006">
    <property type="entry name" value="CheY-like_superfamily"/>
</dbReference>
<evidence type="ECO:0000313" key="6">
    <source>
        <dbReference type="EMBL" id="CAJ1971587.1"/>
    </source>
</evidence>
<dbReference type="Pfam" id="PF00072">
    <property type="entry name" value="Response_reg"/>
    <property type="match status" value="1"/>
</dbReference>
<dbReference type="PANTHER" id="PTHR43719">
    <property type="entry name" value="TWO-COMPONENT HISTIDINE KINASE"/>
    <property type="match status" value="1"/>
</dbReference>
<name>A0AA86VKE7_9FABA</name>
<comment type="catalytic activity">
    <reaction evidence="1">
        <text>ATP + protein L-histidine = ADP + protein N-phospho-L-histidine.</text>
        <dbReference type="EC" id="2.7.13.3"/>
    </reaction>
</comment>
<reference evidence="6" key="1">
    <citation type="submission" date="2023-10" db="EMBL/GenBank/DDBJ databases">
        <authorList>
            <person name="Domelevo Entfellner J.-B."/>
        </authorList>
    </citation>
    <scope>NUCLEOTIDE SEQUENCE</scope>
</reference>
<protein>
    <recommendedName>
        <fullName evidence="2">histidine kinase</fullName>
        <ecNumber evidence="2">2.7.13.3</ecNumber>
    </recommendedName>
</protein>
<dbReference type="InterPro" id="IPR056839">
    <property type="entry name" value="Receiver_AHK4/CRE1_1st"/>
</dbReference>
<sequence length="239" mass="27230">MILIDNDAWDKECLILYRIRKHRQNGIKVDPITLPKIFLLAAHPSTNEHDELKSVGIIDDILMKPLCLSSLVHSYRESVGTENKQVNRKKVSKLGSLLMHKQILVVDDNAVNRRVAKGFLQKYGAKVTSVESGMAALKMLKLPHNFDACFMDLQMPEMDGFEATRKIRRLEREVNEKIACGQASADMFGNICYWHIPILAMTADATQSSDEECRNCGMDDFVTKPFEEEQLYTAMARFF</sequence>
<feature type="domain" description="Response regulatory" evidence="5">
    <location>
        <begin position="102"/>
        <end position="239"/>
    </location>
</feature>
<proteinExistence type="predicted"/>
<dbReference type="EMBL" id="OY731405">
    <property type="protein sequence ID" value="CAJ1971587.1"/>
    <property type="molecule type" value="Genomic_DNA"/>
</dbReference>
<dbReference type="SMART" id="SM00448">
    <property type="entry name" value="REC"/>
    <property type="match status" value="1"/>
</dbReference>
<dbReference type="CDD" id="cd17546">
    <property type="entry name" value="REC_hyHK_CKI1_RcsC-like"/>
    <property type="match status" value="1"/>
</dbReference>
<dbReference type="InterPro" id="IPR050956">
    <property type="entry name" value="2C_system_His_kinase"/>
</dbReference>
<dbReference type="EC" id="2.7.13.3" evidence="2"/>
<evidence type="ECO:0000256" key="2">
    <source>
        <dbReference type="ARBA" id="ARBA00012438"/>
    </source>
</evidence>
<evidence type="ECO:0000313" key="7">
    <source>
        <dbReference type="Proteomes" id="UP001189624"/>
    </source>
</evidence>